<dbReference type="WBParaSite" id="L893_g22930.t1">
    <property type="protein sequence ID" value="L893_g22930.t1"/>
    <property type="gene ID" value="L893_g22930"/>
</dbReference>
<feature type="region of interest" description="Disordered" evidence="1">
    <location>
        <begin position="53"/>
        <end position="78"/>
    </location>
</feature>
<keyword evidence="2" id="KW-1185">Reference proteome</keyword>
<organism evidence="2 3">
    <name type="scientific">Steinernema glaseri</name>
    <dbReference type="NCBI Taxonomy" id="37863"/>
    <lineage>
        <taxon>Eukaryota</taxon>
        <taxon>Metazoa</taxon>
        <taxon>Ecdysozoa</taxon>
        <taxon>Nematoda</taxon>
        <taxon>Chromadorea</taxon>
        <taxon>Rhabditida</taxon>
        <taxon>Tylenchina</taxon>
        <taxon>Panagrolaimomorpha</taxon>
        <taxon>Strongyloidoidea</taxon>
        <taxon>Steinernematidae</taxon>
        <taxon>Steinernema</taxon>
    </lineage>
</organism>
<accession>A0A1I7Z4U2</accession>
<protein>
    <submittedName>
        <fullName evidence="3">Uncharacterized protein</fullName>
    </submittedName>
</protein>
<evidence type="ECO:0000256" key="1">
    <source>
        <dbReference type="SAM" id="MobiDB-lite"/>
    </source>
</evidence>
<dbReference type="AlphaFoldDB" id="A0A1I7Z4U2"/>
<proteinExistence type="predicted"/>
<evidence type="ECO:0000313" key="2">
    <source>
        <dbReference type="Proteomes" id="UP000095287"/>
    </source>
</evidence>
<evidence type="ECO:0000313" key="3">
    <source>
        <dbReference type="WBParaSite" id="L893_g22930.t1"/>
    </source>
</evidence>
<name>A0A1I7Z4U2_9BILA</name>
<sequence length="78" mass="9151">MRIESFDSTTSQTSNRAIRFESIMSRTSNRQIRFDDFLNIFDSMDSIRFDNPTYNKKTTAGFTQTKVPKQGTRPFNTR</sequence>
<reference evidence="3" key="1">
    <citation type="submission" date="2016-11" db="UniProtKB">
        <authorList>
            <consortium name="WormBaseParasite"/>
        </authorList>
    </citation>
    <scope>IDENTIFICATION</scope>
</reference>
<dbReference type="Proteomes" id="UP000095287">
    <property type="component" value="Unplaced"/>
</dbReference>